<dbReference type="EMBL" id="JBEGCI010000010">
    <property type="protein sequence ID" value="MEQ6889421.1"/>
    <property type="molecule type" value="Genomic_DNA"/>
</dbReference>
<gene>
    <name evidence="1" type="ORF">ABE957_12125</name>
</gene>
<evidence type="ECO:0008006" key="3">
    <source>
        <dbReference type="Google" id="ProtNLM"/>
    </source>
</evidence>
<protein>
    <recommendedName>
        <fullName evidence="3">AraC family transcriptional regulator</fullName>
    </recommendedName>
</protein>
<proteinExistence type="predicted"/>
<comment type="caution">
    <text evidence="1">The sequence shown here is derived from an EMBL/GenBank/DDBJ whole genome shotgun (WGS) entry which is preliminary data.</text>
</comment>
<evidence type="ECO:0000313" key="1">
    <source>
        <dbReference type="EMBL" id="MEQ6889421.1"/>
    </source>
</evidence>
<dbReference type="RefSeq" id="WP_349758953.1">
    <property type="nucleotide sequence ID" value="NZ_JBEGCI010000010.1"/>
</dbReference>
<name>A0ABV1N7R6_9GAMM</name>
<reference evidence="1 2" key="1">
    <citation type="submission" date="2024-05" db="EMBL/GenBank/DDBJ databases">
        <title>Halomonas sp. CS7 16S ribosomal RNA gene Genome sequencing and assembly.</title>
        <authorList>
            <person name="Yook S."/>
        </authorList>
    </citation>
    <scope>NUCLEOTIDE SEQUENCE [LARGE SCALE GENOMIC DNA]</scope>
    <source>
        <strain evidence="1 2">CS7</strain>
    </source>
</reference>
<dbReference type="Proteomes" id="UP001472978">
    <property type="component" value="Unassembled WGS sequence"/>
</dbReference>
<evidence type="ECO:0000313" key="2">
    <source>
        <dbReference type="Proteomes" id="UP001472978"/>
    </source>
</evidence>
<sequence>MPMTFLDLRTATLGHEHVAHDHGHHRLILATRGATELSIEGQGVPGSGRYRTGER</sequence>
<accession>A0ABV1N7R6</accession>
<organism evidence="1 2">
    <name type="scientific">Halomonas pelophila</name>
    <dbReference type="NCBI Taxonomy" id="3151122"/>
    <lineage>
        <taxon>Bacteria</taxon>
        <taxon>Pseudomonadati</taxon>
        <taxon>Pseudomonadota</taxon>
        <taxon>Gammaproteobacteria</taxon>
        <taxon>Oceanospirillales</taxon>
        <taxon>Halomonadaceae</taxon>
        <taxon>Halomonas</taxon>
    </lineage>
</organism>
<keyword evidence="2" id="KW-1185">Reference proteome</keyword>